<accession>A0A1X0P0M6</accession>
<evidence type="ECO:0000313" key="2">
    <source>
        <dbReference type="EMBL" id="ORC90368.1"/>
    </source>
</evidence>
<evidence type="ECO:0000256" key="1">
    <source>
        <dbReference type="SAM" id="MobiDB-lite"/>
    </source>
</evidence>
<dbReference type="OrthoDB" id="252431at2759"/>
<feature type="compositionally biased region" description="Low complexity" evidence="1">
    <location>
        <begin position="103"/>
        <end position="120"/>
    </location>
</feature>
<dbReference type="EMBL" id="NBCO01000008">
    <property type="protein sequence ID" value="ORC90368.1"/>
    <property type="molecule type" value="Genomic_DNA"/>
</dbReference>
<feature type="region of interest" description="Disordered" evidence="1">
    <location>
        <begin position="1"/>
        <end position="142"/>
    </location>
</feature>
<dbReference type="Proteomes" id="UP000192257">
    <property type="component" value="Unassembled WGS sequence"/>
</dbReference>
<name>A0A1X0P0M6_9TRYP</name>
<feature type="region of interest" description="Disordered" evidence="1">
    <location>
        <begin position="188"/>
        <end position="305"/>
    </location>
</feature>
<feature type="compositionally biased region" description="Polar residues" evidence="1">
    <location>
        <begin position="56"/>
        <end position="73"/>
    </location>
</feature>
<reference evidence="2 3" key="1">
    <citation type="submission" date="2017-03" db="EMBL/GenBank/DDBJ databases">
        <title>An alternative strategy for trypanosome survival in the mammalian bloodstream revealed through genome and transcriptome analysis of the ubiquitous bovine parasite Trypanosoma (Megatrypanum) theileri.</title>
        <authorList>
            <person name="Kelly S."/>
            <person name="Ivens A."/>
            <person name="Mott A."/>
            <person name="O'Neill E."/>
            <person name="Emms D."/>
            <person name="Macleod O."/>
            <person name="Voorheis P."/>
            <person name="Matthews J."/>
            <person name="Matthews K."/>
            <person name="Carrington M."/>
        </authorList>
    </citation>
    <scope>NUCLEOTIDE SEQUENCE [LARGE SCALE GENOMIC DNA]</scope>
    <source>
        <strain evidence="2">Edinburgh</strain>
    </source>
</reference>
<sequence length="334" mass="36583">MERGRDQRTASNASVKPASRTASARRYSHVRSVVKDLIDDKITPLEAQHGKPVLRQRSQSQDVPSSQRTSITRGQRADSTGREEAFTPRRTSSSTVMSGVRRGGSATPPRSSPSSARLASCDASFPGLPRPYTPLSTASRSYRGGPTSFCRNISQHESVSRVVENLENAVVPYNHVPRCAQEIPERYKYQPPLPPRNPSAERAKPRWNGTSSRCGTPIARTDSVTRIRRVSSPGRTSSATGFSRPQTPNSVRSLGNSERRRSVLTNSSQNLANSVGGRSPSAKSQKRSLSKPTQVGARSEKKKVEAKKEVISFKPLQGIDRVLLFDTEPPKLIV</sequence>
<dbReference type="GeneID" id="39983811"/>
<proteinExistence type="predicted"/>
<protein>
    <submittedName>
        <fullName evidence="2">Uncharacterized protein</fullName>
    </submittedName>
</protein>
<feature type="compositionally biased region" description="Polar residues" evidence="1">
    <location>
        <begin position="233"/>
        <end position="256"/>
    </location>
</feature>
<comment type="caution">
    <text evidence="2">The sequence shown here is derived from an EMBL/GenBank/DDBJ whole genome shotgun (WGS) entry which is preliminary data.</text>
</comment>
<feature type="compositionally biased region" description="Basic and acidic residues" evidence="1">
    <location>
        <begin position="33"/>
        <end position="43"/>
    </location>
</feature>
<feature type="compositionally biased region" description="Polar residues" evidence="1">
    <location>
        <begin position="263"/>
        <end position="273"/>
    </location>
</feature>
<organism evidence="2 3">
    <name type="scientific">Trypanosoma theileri</name>
    <dbReference type="NCBI Taxonomy" id="67003"/>
    <lineage>
        <taxon>Eukaryota</taxon>
        <taxon>Discoba</taxon>
        <taxon>Euglenozoa</taxon>
        <taxon>Kinetoplastea</taxon>
        <taxon>Metakinetoplastina</taxon>
        <taxon>Trypanosomatida</taxon>
        <taxon>Trypanosomatidae</taxon>
        <taxon>Trypanosoma</taxon>
    </lineage>
</organism>
<gene>
    <name evidence="2" type="ORF">TM35_000081660</name>
</gene>
<dbReference type="RefSeq" id="XP_028884434.1">
    <property type="nucleotide sequence ID" value="XM_029024031.1"/>
</dbReference>
<dbReference type="AlphaFoldDB" id="A0A1X0P0M6"/>
<dbReference type="VEuPathDB" id="TriTrypDB:TM35_000081660"/>
<keyword evidence="3" id="KW-1185">Reference proteome</keyword>
<feature type="compositionally biased region" description="Basic and acidic residues" evidence="1">
    <location>
        <begin position="75"/>
        <end position="87"/>
    </location>
</feature>
<evidence type="ECO:0000313" key="3">
    <source>
        <dbReference type="Proteomes" id="UP000192257"/>
    </source>
</evidence>